<reference evidence="3 4" key="1">
    <citation type="submission" date="2020-08" db="EMBL/GenBank/DDBJ databases">
        <title>A Genomic Blueprint of the Chicken Gut Microbiome.</title>
        <authorList>
            <person name="Gilroy R."/>
            <person name="Ravi A."/>
            <person name="Getino M."/>
            <person name="Pursley I."/>
            <person name="Horton D.L."/>
            <person name="Alikhan N.-F."/>
            <person name="Baker D."/>
            <person name="Gharbi K."/>
            <person name="Hall N."/>
            <person name="Watson M."/>
            <person name="Adriaenssens E.M."/>
            <person name="Foster-Nyarko E."/>
            <person name="Jarju S."/>
            <person name="Secka A."/>
            <person name="Antonio M."/>
            <person name="Oren A."/>
            <person name="Chaudhuri R."/>
            <person name="La Ragione R.M."/>
            <person name="Hildebrand F."/>
            <person name="Pallen M.J."/>
        </authorList>
    </citation>
    <scope>NUCLEOTIDE SEQUENCE [LARGE SCALE GENOMIC DNA]</scope>
    <source>
        <strain evidence="3 4">Sa3CUA2</strain>
    </source>
</reference>
<dbReference type="RefSeq" id="WP_191784808.1">
    <property type="nucleotide sequence ID" value="NZ_JACSQV010000021.1"/>
</dbReference>
<feature type="domain" description="Alpha/beta hydrolase fold-3" evidence="2">
    <location>
        <begin position="85"/>
        <end position="289"/>
    </location>
</feature>
<keyword evidence="4" id="KW-1185">Reference proteome</keyword>
<protein>
    <submittedName>
        <fullName evidence="3">Alpha/beta hydrolase fold domain-containing protein</fullName>
    </submittedName>
</protein>
<dbReference type="Pfam" id="PF07859">
    <property type="entry name" value="Abhydrolase_3"/>
    <property type="match status" value="1"/>
</dbReference>
<comment type="caution">
    <text evidence="3">The sequence shown here is derived from an EMBL/GenBank/DDBJ whole genome shotgun (WGS) entry which is preliminary data.</text>
</comment>
<sequence length="328" mass="33211">MTTTTRPPFDPAVAAALAAARPGDVVTTLAPDEIAGLRARALPPVLEEVAVASGRTLTWHAAPGPDGDVRVALLRPEVVGPVPVLLHLHGGGLIVGTVSDDVAAATQAGPGWAVASVDYRLAPEHPYPAAVEDAYAALVWLVGQAGDLGLDPARVVVAGVSAGGGLAAALALLARDRGSPSLAGQLLVCPMLDDRNDSASGHQMAGVGTWDRTANATAWAAYLGDAAGASTPPYASAARAASLGGLPPAYVDVGSAETFRDECVAYAARIWADGGDAELHVWPGGCHGFDGLVPDAPVSRDARHARARWLARLLARLATAPDATSDAP</sequence>
<dbReference type="PANTHER" id="PTHR48081:SF8">
    <property type="entry name" value="ALPHA_BETA HYDROLASE FOLD-3 DOMAIN-CONTAINING PROTEIN-RELATED"/>
    <property type="match status" value="1"/>
</dbReference>
<gene>
    <name evidence="3" type="ORF">H9657_17985</name>
</gene>
<dbReference type="InterPro" id="IPR013094">
    <property type="entry name" value="AB_hydrolase_3"/>
</dbReference>
<dbReference type="Gene3D" id="3.40.50.1820">
    <property type="entry name" value="alpha/beta hydrolase"/>
    <property type="match status" value="1"/>
</dbReference>
<dbReference type="InterPro" id="IPR050300">
    <property type="entry name" value="GDXG_lipolytic_enzyme"/>
</dbReference>
<dbReference type="Proteomes" id="UP000604241">
    <property type="component" value="Unassembled WGS sequence"/>
</dbReference>
<keyword evidence="1 3" id="KW-0378">Hydrolase</keyword>
<dbReference type="SUPFAM" id="SSF53474">
    <property type="entry name" value="alpha/beta-Hydrolases"/>
    <property type="match status" value="1"/>
</dbReference>
<dbReference type="GO" id="GO:0016787">
    <property type="term" value="F:hydrolase activity"/>
    <property type="evidence" value="ECO:0007669"/>
    <property type="project" value="UniProtKB-KW"/>
</dbReference>
<dbReference type="PANTHER" id="PTHR48081">
    <property type="entry name" value="AB HYDROLASE SUPERFAMILY PROTEIN C4A8.06C"/>
    <property type="match status" value="1"/>
</dbReference>
<evidence type="ECO:0000259" key="2">
    <source>
        <dbReference type="Pfam" id="PF07859"/>
    </source>
</evidence>
<accession>A0ABR8QIA1</accession>
<dbReference type="EMBL" id="JACSQV010000021">
    <property type="protein sequence ID" value="MBD7920167.1"/>
    <property type="molecule type" value="Genomic_DNA"/>
</dbReference>
<name>A0ABR8QIA1_9CELL</name>
<organism evidence="3 4">
    <name type="scientific">Cellulomonas avistercoris</name>
    <dbReference type="NCBI Taxonomy" id="2762242"/>
    <lineage>
        <taxon>Bacteria</taxon>
        <taxon>Bacillati</taxon>
        <taxon>Actinomycetota</taxon>
        <taxon>Actinomycetes</taxon>
        <taxon>Micrococcales</taxon>
        <taxon>Cellulomonadaceae</taxon>
        <taxon>Cellulomonas</taxon>
    </lineage>
</organism>
<dbReference type="InterPro" id="IPR029058">
    <property type="entry name" value="AB_hydrolase_fold"/>
</dbReference>
<evidence type="ECO:0000313" key="4">
    <source>
        <dbReference type="Proteomes" id="UP000604241"/>
    </source>
</evidence>
<proteinExistence type="predicted"/>
<evidence type="ECO:0000313" key="3">
    <source>
        <dbReference type="EMBL" id="MBD7920167.1"/>
    </source>
</evidence>
<evidence type="ECO:0000256" key="1">
    <source>
        <dbReference type="ARBA" id="ARBA00022801"/>
    </source>
</evidence>